<dbReference type="PROSITE" id="PS01009">
    <property type="entry name" value="CRISP_1"/>
    <property type="match status" value="1"/>
</dbReference>
<evidence type="ECO:0000313" key="3">
    <source>
        <dbReference type="EMBL" id="CAG8983975.1"/>
    </source>
</evidence>
<dbReference type="InterPro" id="IPR018244">
    <property type="entry name" value="Allrgn_V5/Tpx1_CS"/>
</dbReference>
<name>A0A9N9LZ51_9HELO</name>
<dbReference type="GO" id="GO:0005576">
    <property type="term" value="C:extracellular region"/>
    <property type="evidence" value="ECO:0007669"/>
    <property type="project" value="InterPro"/>
</dbReference>
<protein>
    <recommendedName>
        <fullName evidence="2">SCP domain-containing protein</fullName>
    </recommendedName>
</protein>
<feature type="signal peptide" evidence="1">
    <location>
        <begin position="1"/>
        <end position="18"/>
    </location>
</feature>
<dbReference type="Proteomes" id="UP000701801">
    <property type="component" value="Unassembled WGS sequence"/>
</dbReference>
<feature type="domain" description="SCP" evidence="2">
    <location>
        <begin position="35"/>
        <end position="160"/>
    </location>
</feature>
<organism evidence="3 4">
    <name type="scientific">Hymenoscyphus albidus</name>
    <dbReference type="NCBI Taxonomy" id="595503"/>
    <lineage>
        <taxon>Eukaryota</taxon>
        <taxon>Fungi</taxon>
        <taxon>Dikarya</taxon>
        <taxon>Ascomycota</taxon>
        <taxon>Pezizomycotina</taxon>
        <taxon>Leotiomycetes</taxon>
        <taxon>Helotiales</taxon>
        <taxon>Helotiaceae</taxon>
        <taxon>Hymenoscyphus</taxon>
    </lineage>
</organism>
<evidence type="ECO:0000259" key="2">
    <source>
        <dbReference type="SMART" id="SM00198"/>
    </source>
</evidence>
<reference evidence="3" key="1">
    <citation type="submission" date="2021-07" db="EMBL/GenBank/DDBJ databases">
        <authorList>
            <person name="Durling M."/>
        </authorList>
    </citation>
    <scope>NUCLEOTIDE SEQUENCE</scope>
</reference>
<keyword evidence="1" id="KW-0732">Signal</keyword>
<dbReference type="SUPFAM" id="SSF55797">
    <property type="entry name" value="PR-1-like"/>
    <property type="match status" value="1"/>
</dbReference>
<evidence type="ECO:0000256" key="1">
    <source>
        <dbReference type="SAM" id="SignalP"/>
    </source>
</evidence>
<feature type="chain" id="PRO_5040212726" description="SCP domain-containing protein" evidence="1">
    <location>
        <begin position="19"/>
        <end position="180"/>
    </location>
</feature>
<dbReference type="OrthoDB" id="43654at2759"/>
<comment type="caution">
    <text evidence="3">The sequence shown here is derived from an EMBL/GenBank/DDBJ whole genome shotgun (WGS) entry which is preliminary data.</text>
</comment>
<accession>A0A9N9LZ51</accession>
<dbReference type="EMBL" id="CAJVRM010000746">
    <property type="protein sequence ID" value="CAG8983975.1"/>
    <property type="molecule type" value="Genomic_DNA"/>
</dbReference>
<proteinExistence type="predicted"/>
<keyword evidence="4" id="KW-1185">Reference proteome</keyword>
<dbReference type="SMART" id="SM00198">
    <property type="entry name" value="SCP"/>
    <property type="match status" value="1"/>
</dbReference>
<dbReference type="AlphaFoldDB" id="A0A9N9LZ51"/>
<evidence type="ECO:0000313" key="4">
    <source>
        <dbReference type="Proteomes" id="UP000701801"/>
    </source>
</evidence>
<dbReference type="Pfam" id="PF00188">
    <property type="entry name" value="CAP"/>
    <property type="match status" value="1"/>
</dbReference>
<dbReference type="InterPro" id="IPR035940">
    <property type="entry name" value="CAP_sf"/>
</dbReference>
<dbReference type="InterPro" id="IPR001283">
    <property type="entry name" value="CRISP-related"/>
</dbReference>
<dbReference type="PANTHER" id="PTHR10334">
    <property type="entry name" value="CYSTEINE-RICH SECRETORY PROTEIN-RELATED"/>
    <property type="match status" value="1"/>
</dbReference>
<gene>
    <name evidence="3" type="ORF">HYALB_00009577</name>
</gene>
<dbReference type="Gene3D" id="3.40.33.10">
    <property type="entry name" value="CAP"/>
    <property type="match status" value="1"/>
</dbReference>
<sequence>MQITNLFTLALGATLVAAAPVAQENEVTKRSSDPTFIKDMLAYHNFFRKQHGAKDLVWDQKLADFGQKDTDKCAQKHSNGPYGENKAWGTVLDTKTAVNMWGSERTKFNFNNGGFSMATGHFTQVVWKETTKVGCGLTKCGGSIGNLITCEYEAFGNLEGAYRKQIGTIIAPAKLTDKIA</sequence>
<dbReference type="PRINTS" id="PR00837">
    <property type="entry name" value="V5TPXLIKE"/>
</dbReference>
<dbReference type="InterPro" id="IPR014044">
    <property type="entry name" value="CAP_dom"/>
</dbReference>